<organism evidence="2 3">
    <name type="scientific">Falsiroseomonas frigidaquae</name>
    <dbReference type="NCBI Taxonomy" id="487318"/>
    <lineage>
        <taxon>Bacteria</taxon>
        <taxon>Pseudomonadati</taxon>
        <taxon>Pseudomonadota</taxon>
        <taxon>Alphaproteobacteria</taxon>
        <taxon>Acetobacterales</taxon>
        <taxon>Roseomonadaceae</taxon>
        <taxon>Falsiroseomonas</taxon>
    </lineage>
</organism>
<dbReference type="EMBL" id="JAAVTX010000004">
    <property type="protein sequence ID" value="NKE45674.1"/>
    <property type="molecule type" value="Genomic_DNA"/>
</dbReference>
<evidence type="ECO:0008006" key="4">
    <source>
        <dbReference type="Google" id="ProtNLM"/>
    </source>
</evidence>
<evidence type="ECO:0000313" key="2">
    <source>
        <dbReference type="EMBL" id="NKE45674.1"/>
    </source>
</evidence>
<reference evidence="2 3" key="1">
    <citation type="submission" date="2020-03" db="EMBL/GenBank/DDBJ databases">
        <title>Roseomonas selenitidurans sp. nov. isolated from soil.</title>
        <authorList>
            <person name="Liu H."/>
        </authorList>
    </citation>
    <scope>NUCLEOTIDE SEQUENCE [LARGE SCALE GENOMIC DNA]</scope>
    <source>
        <strain evidence="2 3">JCM 15073</strain>
    </source>
</reference>
<sequence>MAKPVALDEASLDQVTGGAVAMNFEYSGAEWPPLGAGQDPADDEAVTEARSGNRGGS</sequence>
<evidence type="ECO:0000256" key="1">
    <source>
        <dbReference type="SAM" id="MobiDB-lite"/>
    </source>
</evidence>
<name>A0ABX1F037_9PROT</name>
<comment type="caution">
    <text evidence="2">The sequence shown here is derived from an EMBL/GenBank/DDBJ whole genome shotgun (WGS) entry which is preliminary data.</text>
</comment>
<protein>
    <recommendedName>
        <fullName evidence="4">Benenodin family lasso peptide</fullName>
    </recommendedName>
</protein>
<dbReference type="Proteomes" id="UP000765160">
    <property type="component" value="Unassembled WGS sequence"/>
</dbReference>
<accession>A0ABX1F037</accession>
<evidence type="ECO:0000313" key="3">
    <source>
        <dbReference type="Proteomes" id="UP000765160"/>
    </source>
</evidence>
<feature type="region of interest" description="Disordered" evidence="1">
    <location>
        <begin position="31"/>
        <end position="57"/>
    </location>
</feature>
<gene>
    <name evidence="2" type="ORF">HB662_12865</name>
</gene>
<keyword evidence="3" id="KW-1185">Reference proteome</keyword>
<proteinExistence type="predicted"/>